<evidence type="ECO:0000256" key="10">
    <source>
        <dbReference type="ARBA" id="ARBA00023310"/>
    </source>
</evidence>
<reference evidence="12" key="1">
    <citation type="submission" date="2016-10" db="EMBL/GenBank/DDBJ databases">
        <title>Complete mitochondrial genomes of 50 helminths species.</title>
        <authorList>
            <person name="Kikuchi T."/>
            <person name="Holroyd N."/>
            <person name="Berriman M."/>
        </authorList>
    </citation>
    <scope>NUCLEOTIDE SEQUENCE</scope>
</reference>
<proteinExistence type="inferred from homology"/>
<dbReference type="SUPFAM" id="SSF81336">
    <property type="entry name" value="F1F0 ATP synthase subunit A"/>
    <property type="match status" value="1"/>
</dbReference>
<dbReference type="Gene3D" id="1.20.120.220">
    <property type="entry name" value="ATP synthase, F0 complex, subunit A"/>
    <property type="match status" value="1"/>
</dbReference>
<evidence type="ECO:0000256" key="7">
    <source>
        <dbReference type="ARBA" id="ARBA00022989"/>
    </source>
</evidence>
<protein>
    <submittedName>
        <fullName evidence="12">ATP synthase F0 subunit 6</fullName>
    </submittedName>
</protein>
<dbReference type="GO" id="GO:1902600">
    <property type="term" value="P:proton transmembrane transport"/>
    <property type="evidence" value="ECO:0007669"/>
    <property type="project" value="UniProtKB-KW"/>
</dbReference>
<keyword evidence="3" id="KW-0813">Transport</keyword>
<accession>A0A1E1GHZ5</accession>
<geneLocation type="mitochondrion" evidence="12"/>
<comment type="subcellular location">
    <subcellularLocation>
        <location evidence="1">Membrane</location>
        <topology evidence="1">Multi-pass membrane protein</topology>
    </subcellularLocation>
</comment>
<comment type="similarity">
    <text evidence="2">Belongs to the ATPase A chain family.</text>
</comment>
<keyword evidence="8" id="KW-0406">Ion transport</keyword>
<keyword evidence="7 11" id="KW-1133">Transmembrane helix</keyword>
<gene>
    <name evidence="12" type="primary">ATP6</name>
</gene>
<sequence length="171" mass="20056">MFNTYNNYNSIFSFLYNNIIVVFSYYYLFVLSCVLFLFLSYRLPYCYSPFLFSTFLVVVVFSAFMSLFFSRLFNSMNEFFSSFVPVGTPLYICSLVCLAETISYIIRPIVLILRPFINISLGCMGAVAMSNLCFSSWVWFLVLFILFFYEVFVAIVHWYIVTSILSFSIDH</sequence>
<dbReference type="EMBL" id="AP017664">
    <property type="protein sequence ID" value="BAV82495.1"/>
    <property type="molecule type" value="Genomic_DNA"/>
</dbReference>
<feature type="transmembrane region" description="Helical" evidence="11">
    <location>
        <begin position="111"/>
        <end position="131"/>
    </location>
</feature>
<feature type="transmembrane region" description="Helical" evidence="11">
    <location>
        <begin position="79"/>
        <end position="99"/>
    </location>
</feature>
<evidence type="ECO:0000313" key="12">
    <source>
        <dbReference type="EMBL" id="BAV82495.1"/>
    </source>
</evidence>
<dbReference type="GO" id="GO:0045259">
    <property type="term" value="C:proton-transporting ATP synthase complex"/>
    <property type="evidence" value="ECO:0007669"/>
    <property type="project" value="UniProtKB-KW"/>
</dbReference>
<dbReference type="InterPro" id="IPR035908">
    <property type="entry name" value="F0_ATP_A_sf"/>
</dbReference>
<evidence type="ECO:0000256" key="6">
    <source>
        <dbReference type="ARBA" id="ARBA00022781"/>
    </source>
</evidence>
<keyword evidence="12" id="KW-0496">Mitochondrion</keyword>
<keyword evidence="5 11" id="KW-0812">Transmembrane</keyword>
<feature type="transmembrane region" description="Helical" evidence="11">
    <location>
        <begin position="15"/>
        <end position="38"/>
    </location>
</feature>
<evidence type="ECO:0000256" key="8">
    <source>
        <dbReference type="ARBA" id="ARBA00023065"/>
    </source>
</evidence>
<organism evidence="12">
    <name type="scientific">Hymenolepis diminuta</name>
    <name type="common">Rat tapeworm</name>
    <dbReference type="NCBI Taxonomy" id="6216"/>
    <lineage>
        <taxon>Eukaryota</taxon>
        <taxon>Metazoa</taxon>
        <taxon>Spiralia</taxon>
        <taxon>Lophotrochozoa</taxon>
        <taxon>Platyhelminthes</taxon>
        <taxon>Cestoda</taxon>
        <taxon>Eucestoda</taxon>
        <taxon>Cyclophyllidea</taxon>
        <taxon>Hymenolepididae</taxon>
        <taxon>Hymenolepis</taxon>
    </lineage>
</organism>
<evidence type="ECO:0000256" key="11">
    <source>
        <dbReference type="SAM" id="Phobius"/>
    </source>
</evidence>
<keyword evidence="10" id="KW-0066">ATP synthesis</keyword>
<evidence type="ECO:0000256" key="2">
    <source>
        <dbReference type="ARBA" id="ARBA00006810"/>
    </source>
</evidence>
<keyword evidence="4" id="KW-0138">CF(0)</keyword>
<feature type="transmembrane region" description="Helical" evidence="11">
    <location>
        <begin position="50"/>
        <end position="73"/>
    </location>
</feature>
<evidence type="ECO:0000256" key="5">
    <source>
        <dbReference type="ARBA" id="ARBA00022692"/>
    </source>
</evidence>
<evidence type="ECO:0000256" key="9">
    <source>
        <dbReference type="ARBA" id="ARBA00023136"/>
    </source>
</evidence>
<evidence type="ECO:0000256" key="4">
    <source>
        <dbReference type="ARBA" id="ARBA00022547"/>
    </source>
</evidence>
<evidence type="ECO:0000256" key="1">
    <source>
        <dbReference type="ARBA" id="ARBA00004141"/>
    </source>
</evidence>
<keyword evidence="6" id="KW-0375">Hydrogen ion transport</keyword>
<evidence type="ECO:0000256" key="3">
    <source>
        <dbReference type="ARBA" id="ARBA00022448"/>
    </source>
</evidence>
<name>A0A1E1GHZ5_HYMDI</name>
<keyword evidence="9 11" id="KW-0472">Membrane</keyword>
<feature type="transmembrane region" description="Helical" evidence="11">
    <location>
        <begin position="137"/>
        <end position="161"/>
    </location>
</feature>
<dbReference type="AlphaFoldDB" id="A0A1E1GHZ5"/>
<dbReference type="GO" id="GO:0006754">
    <property type="term" value="P:ATP biosynthetic process"/>
    <property type="evidence" value="ECO:0007669"/>
    <property type="project" value="UniProtKB-KW"/>
</dbReference>